<organism evidence="3 4">
    <name type="scientific">Blastochloris tepida</name>
    <dbReference type="NCBI Taxonomy" id="2233851"/>
    <lineage>
        <taxon>Bacteria</taxon>
        <taxon>Pseudomonadati</taxon>
        <taxon>Pseudomonadota</taxon>
        <taxon>Alphaproteobacteria</taxon>
        <taxon>Hyphomicrobiales</taxon>
        <taxon>Blastochloridaceae</taxon>
        <taxon>Blastochloris</taxon>
    </lineage>
</organism>
<dbReference type="KEGG" id="blag:BLTE_09520"/>
<reference evidence="3 4" key="1">
    <citation type="submission" date="2018-08" db="EMBL/GenBank/DDBJ databases">
        <title>Complete genome sequencing of Blastochloris tepida GI.</title>
        <authorList>
            <person name="Tsukatani Y."/>
            <person name="Mori H."/>
        </authorList>
    </citation>
    <scope>NUCLEOTIDE SEQUENCE [LARGE SCALE GENOMIC DNA]</scope>
    <source>
        <strain evidence="3 4">GI</strain>
    </source>
</reference>
<feature type="chain" id="PRO_5017014392" description="Beta-1-3, beta-1-6-glucan biosynthesis protein" evidence="2">
    <location>
        <begin position="28"/>
        <end position="150"/>
    </location>
</feature>
<keyword evidence="2" id="KW-0732">Signal</keyword>
<feature type="region of interest" description="Disordered" evidence="1">
    <location>
        <begin position="28"/>
        <end position="49"/>
    </location>
</feature>
<sequence>MCTASRVIGAVLVAGVLFSCASPSVFAQSAPQQGNTTPPPPQTDDPVAEANKRVLEEITEAGKLSGGAGKAECVWLGRRIASLLFRDDVDTARRHMEVYDRFSCPSDHLRLTFRCVVRQGNIDQKAPESLSQRVHACWMQPEAPAATAAQ</sequence>
<evidence type="ECO:0000256" key="2">
    <source>
        <dbReference type="SAM" id="SignalP"/>
    </source>
</evidence>
<feature type="signal peptide" evidence="2">
    <location>
        <begin position="1"/>
        <end position="27"/>
    </location>
</feature>
<dbReference type="Proteomes" id="UP000266934">
    <property type="component" value="Chromosome"/>
</dbReference>
<proteinExistence type="predicted"/>
<evidence type="ECO:0000256" key="1">
    <source>
        <dbReference type="SAM" id="MobiDB-lite"/>
    </source>
</evidence>
<evidence type="ECO:0000313" key="4">
    <source>
        <dbReference type="Proteomes" id="UP000266934"/>
    </source>
</evidence>
<protein>
    <recommendedName>
        <fullName evidence="5">Beta-1-3, beta-1-6-glucan biosynthesis protein</fullName>
    </recommendedName>
</protein>
<dbReference type="AlphaFoldDB" id="A0A348FY84"/>
<evidence type="ECO:0008006" key="5">
    <source>
        <dbReference type="Google" id="ProtNLM"/>
    </source>
</evidence>
<name>A0A348FY84_9HYPH</name>
<dbReference type="EMBL" id="AP018907">
    <property type="protein sequence ID" value="BBF92267.1"/>
    <property type="molecule type" value="Genomic_DNA"/>
</dbReference>
<keyword evidence="4" id="KW-1185">Reference proteome</keyword>
<gene>
    <name evidence="3" type="ORF">BLTE_09520</name>
</gene>
<dbReference type="PROSITE" id="PS51257">
    <property type="entry name" value="PROKAR_LIPOPROTEIN"/>
    <property type="match status" value="1"/>
</dbReference>
<accession>A0A348FY84</accession>
<evidence type="ECO:0000313" key="3">
    <source>
        <dbReference type="EMBL" id="BBF92267.1"/>
    </source>
</evidence>
<dbReference type="RefSeq" id="WP_126398091.1">
    <property type="nucleotide sequence ID" value="NZ_AP018907.1"/>
</dbReference>
<dbReference type="OrthoDB" id="7363889at2"/>